<keyword evidence="1" id="KW-1133">Transmembrane helix</keyword>
<keyword evidence="1" id="KW-0812">Transmembrane</keyword>
<sequence length="763" mass="86208">MPTGRTSSKLLFIVLPFIFFFAFAPPAFSQEVPPQDVVFLVDSSESMTAYLPAIVGILHRFAGGASEGDSFTCYQFSKNPVMISTGTVRQPSDIKNLQAQLLQLRGTGSGTNFSPALEKGLTEIRKSYRRAHRNDRLLVLITDGRGPENPSTEKITLTSLKTKFSDLEVGLNYHFVCFYMGDIVEADLQSFLNSVGARVVHWPKDKRWLQQATLADVRVVEEEKNIGGVPEIPAHTIFTLSFFPRRPPDRLEMIEMDIEDIVGGKTVDRLFDIRPYRIMCQSKPWSETFHLESRGFARGDYGGRFFFYPSDPQLLMVNPFSIPFRFSVSESLKVFLSQPIHFGPVELEGIYKETRDLYILPMWQEFPDKLEAVRVEADIALPEGLRLNVLPVHQPREIVVYLTLSREEDAPPLTEGEYEGKIRFSSPTGWTFDRRELPIMVSVREKPLNLKLIAFYVAGGAGALILAAVAVLSLSGVRQSAYDYLTKKADPAGKLILLKDPTRGLATDINISRAAKKSKIKSVVIGTGEGIDVEISHISLVDKRYILTGTRSDDVVQTFLQASPPGTQVIINEMALSGRVPLNHLDRVKIGAFEFRYEQPMPLRQVVLHYLSGEVKQGWLLDWDITAEGFSFLLRERAAQPIKSYARFHELKAVTFVRDFDGDVSRNLLSLKPPRTGHLAQIVFADDEELTGYVFEWKQPADKFYIFPKSKGENILFLLVERHTLKGFRLLKENRSGARRAKKHFTQLMKTLTEKFGTKENVT</sequence>
<dbReference type="InterPro" id="IPR036465">
    <property type="entry name" value="vWFA_dom_sf"/>
</dbReference>
<feature type="domain" description="VWFA" evidence="2">
    <location>
        <begin position="36"/>
        <end position="169"/>
    </location>
</feature>
<dbReference type="InterPro" id="IPR054251">
    <property type="entry name" value="DUF6982"/>
</dbReference>
<organism evidence="3 4">
    <name type="scientific">Abyssobacteria bacterium (strain SURF_5)</name>
    <dbReference type="NCBI Taxonomy" id="2093360"/>
    <lineage>
        <taxon>Bacteria</taxon>
        <taxon>Pseudomonadati</taxon>
        <taxon>Candidatus Hydrogenedentota</taxon>
        <taxon>Candidatus Abyssobacteria</taxon>
    </lineage>
</organism>
<reference evidence="3 4" key="1">
    <citation type="journal article" date="2017" name="ISME J.">
        <title>Energy and carbon metabolisms in a deep terrestrial subsurface fluid microbial community.</title>
        <authorList>
            <person name="Momper L."/>
            <person name="Jungbluth S.P."/>
            <person name="Lee M.D."/>
            <person name="Amend J.P."/>
        </authorList>
    </citation>
    <scope>NUCLEOTIDE SEQUENCE [LARGE SCALE GENOMIC DNA]</scope>
    <source>
        <strain evidence="3">SURF_5</strain>
    </source>
</reference>
<accession>A0A3A4N8E9</accession>
<name>A0A3A4N8E9_ABYX5</name>
<evidence type="ECO:0000259" key="2">
    <source>
        <dbReference type="PROSITE" id="PS50234"/>
    </source>
</evidence>
<dbReference type="CDD" id="cd00198">
    <property type="entry name" value="vWFA"/>
    <property type="match status" value="1"/>
</dbReference>
<dbReference type="EMBL" id="QZKU01000131">
    <property type="protein sequence ID" value="RJP15672.1"/>
    <property type="molecule type" value="Genomic_DNA"/>
</dbReference>
<dbReference type="Pfam" id="PF22478">
    <property type="entry name" value="DUF6982"/>
    <property type="match status" value="1"/>
</dbReference>
<dbReference type="InterPro" id="IPR002035">
    <property type="entry name" value="VWF_A"/>
</dbReference>
<evidence type="ECO:0000256" key="1">
    <source>
        <dbReference type="SAM" id="Phobius"/>
    </source>
</evidence>
<dbReference type="SMART" id="SM00327">
    <property type="entry name" value="VWA"/>
    <property type="match status" value="1"/>
</dbReference>
<proteinExistence type="predicted"/>
<evidence type="ECO:0000313" key="4">
    <source>
        <dbReference type="Proteomes" id="UP000265882"/>
    </source>
</evidence>
<dbReference type="PROSITE" id="PS50234">
    <property type="entry name" value="VWFA"/>
    <property type="match status" value="1"/>
</dbReference>
<dbReference type="Pfam" id="PF00092">
    <property type="entry name" value="VWA"/>
    <property type="match status" value="1"/>
</dbReference>
<keyword evidence="1" id="KW-0472">Membrane</keyword>
<feature type="transmembrane region" description="Helical" evidence="1">
    <location>
        <begin position="453"/>
        <end position="477"/>
    </location>
</feature>
<evidence type="ECO:0000313" key="3">
    <source>
        <dbReference type="EMBL" id="RJP15672.1"/>
    </source>
</evidence>
<gene>
    <name evidence="3" type="ORF">C4520_19815</name>
</gene>
<dbReference type="AlphaFoldDB" id="A0A3A4N8E9"/>
<protein>
    <submittedName>
        <fullName evidence="3">VWA domain-containing protein</fullName>
    </submittedName>
</protein>
<dbReference type="Proteomes" id="UP000265882">
    <property type="component" value="Unassembled WGS sequence"/>
</dbReference>
<comment type="caution">
    <text evidence="3">The sequence shown here is derived from an EMBL/GenBank/DDBJ whole genome shotgun (WGS) entry which is preliminary data.</text>
</comment>
<dbReference type="SUPFAM" id="SSF53300">
    <property type="entry name" value="vWA-like"/>
    <property type="match status" value="1"/>
</dbReference>
<dbReference type="Gene3D" id="3.40.50.410">
    <property type="entry name" value="von Willebrand factor, type A domain"/>
    <property type="match status" value="1"/>
</dbReference>